<proteinExistence type="predicted"/>
<dbReference type="PANTHER" id="PTHR43415">
    <property type="entry name" value="SPERMIDINE N(1)-ACETYLTRANSFERASE"/>
    <property type="match status" value="1"/>
</dbReference>
<name>A0A7R7IEA3_9FIRM</name>
<dbReference type="InterPro" id="IPR000182">
    <property type="entry name" value="GNAT_dom"/>
</dbReference>
<feature type="domain" description="N-acetyltransferase" evidence="1">
    <location>
        <begin position="18"/>
        <end position="164"/>
    </location>
</feature>
<dbReference type="Proteomes" id="UP000595897">
    <property type="component" value="Chromosome"/>
</dbReference>
<dbReference type="SUPFAM" id="SSF55729">
    <property type="entry name" value="Acyl-CoA N-acyltransferases (Nat)"/>
    <property type="match status" value="1"/>
</dbReference>
<evidence type="ECO:0000313" key="3">
    <source>
        <dbReference type="Proteomes" id="UP000595897"/>
    </source>
</evidence>
<keyword evidence="3" id="KW-1185">Reference proteome</keyword>
<dbReference type="GO" id="GO:0016747">
    <property type="term" value="F:acyltransferase activity, transferring groups other than amino-acyl groups"/>
    <property type="evidence" value="ECO:0007669"/>
    <property type="project" value="InterPro"/>
</dbReference>
<reference evidence="2 3" key="1">
    <citation type="submission" date="2020-11" db="EMBL/GenBank/DDBJ databases">
        <title>Draft genome sequencing of a Lachnospiraceae strain isolated from anoxic soil subjected to BSD treatment.</title>
        <authorList>
            <person name="Uek A."/>
            <person name="Tonouchi A."/>
        </authorList>
    </citation>
    <scope>NUCLEOTIDE SEQUENCE [LARGE SCALE GENOMIC DNA]</scope>
    <source>
        <strain evidence="2 3">TB5</strain>
    </source>
</reference>
<dbReference type="KEGG" id="ahb:bsdtb5_22030"/>
<evidence type="ECO:0000313" key="2">
    <source>
        <dbReference type="EMBL" id="BCN30908.1"/>
    </source>
</evidence>
<sequence>MPILGVIQPEIIKIDENIRLRRYNSQNSFALQWYQDSETLMMVDGKEVPYDTARLNKMYTYLDEHGELYFIEVKDDNCYVPIGDVTFWKDDMPIVIGKKEYRGNGIGKKVITKLIQRGTQLGYPSLFVHEVYNYNIGSQKLFESVGFKKYKTTPSGYRYRLDLV</sequence>
<dbReference type="AlphaFoldDB" id="A0A7R7IEA3"/>
<dbReference type="RefSeq" id="WP_271712064.1">
    <property type="nucleotide sequence ID" value="NZ_AP024169.1"/>
</dbReference>
<dbReference type="EMBL" id="AP024169">
    <property type="protein sequence ID" value="BCN30908.1"/>
    <property type="molecule type" value="Genomic_DNA"/>
</dbReference>
<dbReference type="PANTHER" id="PTHR43415:SF3">
    <property type="entry name" value="GNAT-FAMILY ACETYLTRANSFERASE"/>
    <property type="match status" value="1"/>
</dbReference>
<protein>
    <recommendedName>
        <fullName evidence="1">N-acetyltransferase domain-containing protein</fullName>
    </recommendedName>
</protein>
<dbReference type="PROSITE" id="PS51186">
    <property type="entry name" value="GNAT"/>
    <property type="match status" value="1"/>
</dbReference>
<gene>
    <name evidence="2" type="ORF">bsdtb5_22030</name>
</gene>
<dbReference type="Gene3D" id="3.40.630.30">
    <property type="match status" value="1"/>
</dbReference>
<evidence type="ECO:0000259" key="1">
    <source>
        <dbReference type="PROSITE" id="PS51186"/>
    </source>
</evidence>
<organism evidence="2 3">
    <name type="scientific">Anaeromicropila herbilytica</name>
    <dbReference type="NCBI Taxonomy" id="2785025"/>
    <lineage>
        <taxon>Bacteria</taxon>
        <taxon>Bacillati</taxon>
        <taxon>Bacillota</taxon>
        <taxon>Clostridia</taxon>
        <taxon>Lachnospirales</taxon>
        <taxon>Lachnospiraceae</taxon>
        <taxon>Anaeromicropila</taxon>
    </lineage>
</organism>
<dbReference type="InterPro" id="IPR016181">
    <property type="entry name" value="Acyl_CoA_acyltransferase"/>
</dbReference>
<dbReference type="Pfam" id="PF00583">
    <property type="entry name" value="Acetyltransf_1"/>
    <property type="match status" value="1"/>
</dbReference>
<accession>A0A7R7IEA3</accession>